<keyword evidence="6" id="KW-0472">Membrane</keyword>
<dbReference type="PANTHER" id="PTHR43448:SF2">
    <property type="entry name" value="PROTOHEME IX FARNESYLTRANSFERASE, MITOCHONDRIAL"/>
    <property type="match status" value="1"/>
</dbReference>
<dbReference type="InterPro" id="IPR044878">
    <property type="entry name" value="UbiA_sf"/>
</dbReference>
<name>A0A1Y1IIT3_KLENI</name>
<dbReference type="PANTHER" id="PTHR43448">
    <property type="entry name" value="PROTOHEME IX FARNESYLTRANSFERASE, MITOCHONDRIAL"/>
    <property type="match status" value="1"/>
</dbReference>
<dbReference type="CDD" id="cd13957">
    <property type="entry name" value="PT_UbiA_Cox10"/>
    <property type="match status" value="1"/>
</dbReference>
<evidence type="ECO:0000256" key="5">
    <source>
        <dbReference type="ARBA" id="ARBA00023133"/>
    </source>
</evidence>
<protein>
    <recommendedName>
        <fullName evidence="7">Heme O synthase</fullName>
    </recommendedName>
</protein>
<dbReference type="OrthoDB" id="5211at2759"/>
<evidence type="ECO:0000256" key="6">
    <source>
        <dbReference type="ARBA" id="ARBA00023136"/>
    </source>
</evidence>
<evidence type="ECO:0000256" key="7">
    <source>
        <dbReference type="ARBA" id="ARBA00030253"/>
    </source>
</evidence>
<proteinExistence type="inferred from homology"/>
<dbReference type="AlphaFoldDB" id="A0A1Y1IIT3"/>
<evidence type="ECO:0000256" key="4">
    <source>
        <dbReference type="ARBA" id="ARBA00022989"/>
    </source>
</evidence>
<reference evidence="8 9" key="1">
    <citation type="journal article" date="2014" name="Nat. Commun.">
        <title>Klebsormidium flaccidum genome reveals primary factors for plant terrestrial adaptation.</title>
        <authorList>
            <person name="Hori K."/>
            <person name="Maruyama F."/>
            <person name="Fujisawa T."/>
            <person name="Togashi T."/>
            <person name="Yamamoto N."/>
            <person name="Seo M."/>
            <person name="Sato S."/>
            <person name="Yamada T."/>
            <person name="Mori H."/>
            <person name="Tajima N."/>
            <person name="Moriyama T."/>
            <person name="Ikeuchi M."/>
            <person name="Watanabe M."/>
            <person name="Wada H."/>
            <person name="Kobayashi K."/>
            <person name="Saito M."/>
            <person name="Masuda T."/>
            <person name="Sasaki-Sekimoto Y."/>
            <person name="Mashiguchi K."/>
            <person name="Awai K."/>
            <person name="Shimojima M."/>
            <person name="Masuda S."/>
            <person name="Iwai M."/>
            <person name="Nobusawa T."/>
            <person name="Narise T."/>
            <person name="Kondo S."/>
            <person name="Saito H."/>
            <person name="Sato R."/>
            <person name="Murakawa M."/>
            <person name="Ihara Y."/>
            <person name="Oshima-Yamada Y."/>
            <person name="Ohtaka K."/>
            <person name="Satoh M."/>
            <person name="Sonobe K."/>
            <person name="Ishii M."/>
            <person name="Ohtani R."/>
            <person name="Kanamori-Sato M."/>
            <person name="Honoki R."/>
            <person name="Miyazaki D."/>
            <person name="Mochizuki H."/>
            <person name="Umetsu J."/>
            <person name="Higashi K."/>
            <person name="Shibata D."/>
            <person name="Kamiya Y."/>
            <person name="Sato N."/>
            <person name="Nakamura Y."/>
            <person name="Tabata S."/>
            <person name="Ida S."/>
            <person name="Kurokawa K."/>
            <person name="Ohta H."/>
        </authorList>
    </citation>
    <scope>NUCLEOTIDE SEQUENCE [LARGE SCALE GENOMIC DNA]</scope>
    <source>
        <strain evidence="8 9">NIES-2285</strain>
    </source>
</reference>
<sequence length="477" mass="51084">MALLALLAGRQATRQASEASSRLFSSLEGDLLLKSLHAESLGSQMTGFFARQHTSSAGALRERLLEGGGKRAFTSGVGKVLAPFAADAAVSVSSGVLSHPSATKPLALSIAYWGRCYYELSKARLSALVVATAAGGYIMGSGEVIDWAGLGWTSLGTYMAAASANAFNQVIEISNDGRMRRTMRRPLPSGRMSRAHALSFAITMGVGGVSLLASKTNPLTAQLGAGNIGLYALAYTPLKQIHPINTWVGAVVGAIPPLMGWAAAAGQLDPGAAVLGAALYFWQMPHFMALAYMCRNDYATGGYKMLSLVDKTGRRVAAVSLRNCLYMVPLGFLALHYGVTSSYFTSENVLLTGWLGLSAAAFYRTPSPETARKLFRHSLLYLPLLMGAMFLHRIPNKNAQSHDAKQNLDVPLSLEASSSSREDSHEASRKKHCESFVLDEGRWGRSRQQYDVVGRPPIAFLSAAPFPFLPVPDFASR</sequence>
<dbReference type="Gene3D" id="1.10.357.140">
    <property type="entry name" value="UbiA prenyltransferase"/>
    <property type="match status" value="1"/>
</dbReference>
<accession>A0A1Y1IIT3</accession>
<dbReference type="STRING" id="105231.A0A1Y1IIT3"/>
<evidence type="ECO:0000313" key="8">
    <source>
        <dbReference type="EMBL" id="GAQ88088.1"/>
    </source>
</evidence>
<gene>
    <name evidence="8" type="ORF">KFL_003990050</name>
</gene>
<comment type="subcellular location">
    <subcellularLocation>
        <location evidence="1">Membrane</location>
        <topology evidence="1">Multi-pass membrane protein</topology>
    </subcellularLocation>
</comment>
<evidence type="ECO:0000313" key="9">
    <source>
        <dbReference type="Proteomes" id="UP000054558"/>
    </source>
</evidence>
<keyword evidence="4" id="KW-1133">Transmembrane helix</keyword>
<dbReference type="EMBL" id="DF237348">
    <property type="protein sequence ID" value="GAQ88088.1"/>
    <property type="molecule type" value="Genomic_DNA"/>
</dbReference>
<evidence type="ECO:0000256" key="2">
    <source>
        <dbReference type="ARBA" id="ARBA00022679"/>
    </source>
</evidence>
<dbReference type="GO" id="GO:0006784">
    <property type="term" value="P:heme A biosynthetic process"/>
    <property type="evidence" value="ECO:0000318"/>
    <property type="project" value="GO_Central"/>
</dbReference>
<dbReference type="GO" id="GO:0005739">
    <property type="term" value="C:mitochondrion"/>
    <property type="evidence" value="ECO:0000318"/>
    <property type="project" value="GO_Central"/>
</dbReference>
<dbReference type="Proteomes" id="UP000054558">
    <property type="component" value="Unassembled WGS sequence"/>
</dbReference>
<dbReference type="InterPro" id="IPR000537">
    <property type="entry name" value="UbiA_prenyltransferase"/>
</dbReference>
<dbReference type="GO" id="GO:0008495">
    <property type="term" value="F:protoheme IX farnesyltransferase activity"/>
    <property type="evidence" value="ECO:0000318"/>
    <property type="project" value="GO_Central"/>
</dbReference>
<dbReference type="InterPro" id="IPR006369">
    <property type="entry name" value="Protohaem_IX_farnesylTrfase"/>
</dbReference>
<evidence type="ECO:0000256" key="3">
    <source>
        <dbReference type="ARBA" id="ARBA00022692"/>
    </source>
</evidence>
<keyword evidence="3" id="KW-0812">Transmembrane</keyword>
<dbReference type="NCBIfam" id="TIGR01473">
    <property type="entry name" value="cyoE_ctaB"/>
    <property type="match status" value="1"/>
</dbReference>
<keyword evidence="2 8" id="KW-0808">Transferase</keyword>
<dbReference type="GO" id="GO:0016020">
    <property type="term" value="C:membrane"/>
    <property type="evidence" value="ECO:0007669"/>
    <property type="project" value="UniProtKB-SubCell"/>
</dbReference>
<evidence type="ECO:0000256" key="1">
    <source>
        <dbReference type="ARBA" id="ARBA00004141"/>
    </source>
</evidence>
<dbReference type="OMA" id="GCMVLHS"/>
<dbReference type="HAMAP" id="MF_00154">
    <property type="entry name" value="CyoE_CtaB"/>
    <property type="match status" value="1"/>
</dbReference>
<dbReference type="FunFam" id="1.10.357.140:FF:000006">
    <property type="entry name" value="Protoheme IX farnesyltransferase, mitochondrial"/>
    <property type="match status" value="1"/>
</dbReference>
<keyword evidence="9" id="KW-1185">Reference proteome</keyword>
<organism evidence="8 9">
    <name type="scientific">Klebsormidium nitens</name>
    <name type="common">Green alga</name>
    <name type="synonym">Ulothrix nitens</name>
    <dbReference type="NCBI Taxonomy" id="105231"/>
    <lineage>
        <taxon>Eukaryota</taxon>
        <taxon>Viridiplantae</taxon>
        <taxon>Streptophyta</taxon>
        <taxon>Klebsormidiophyceae</taxon>
        <taxon>Klebsormidiales</taxon>
        <taxon>Klebsormidiaceae</taxon>
        <taxon>Klebsormidium</taxon>
    </lineage>
</organism>
<dbReference type="Pfam" id="PF01040">
    <property type="entry name" value="UbiA"/>
    <property type="match status" value="1"/>
</dbReference>
<keyword evidence="5" id="KW-0350">Heme biosynthesis</keyword>